<dbReference type="PANTHER" id="PTHR43806">
    <property type="entry name" value="PEPTIDASE S8"/>
    <property type="match status" value="1"/>
</dbReference>
<dbReference type="Gene3D" id="3.40.50.200">
    <property type="entry name" value="Peptidase S8/S53 domain"/>
    <property type="match status" value="1"/>
</dbReference>
<gene>
    <name evidence="8" type="ORF">EKO27_g8998</name>
</gene>
<dbReference type="InterPro" id="IPR050131">
    <property type="entry name" value="Peptidase_S8_subtilisin-like"/>
</dbReference>
<keyword evidence="9" id="KW-1185">Reference proteome</keyword>
<dbReference type="Pfam" id="PF00082">
    <property type="entry name" value="Peptidase_S8"/>
    <property type="match status" value="1"/>
</dbReference>
<dbReference type="PROSITE" id="PS00136">
    <property type="entry name" value="SUBTILASE_ASP"/>
    <property type="match status" value="1"/>
</dbReference>
<dbReference type="GO" id="GO:0004252">
    <property type="term" value="F:serine-type endopeptidase activity"/>
    <property type="evidence" value="ECO:0007669"/>
    <property type="project" value="InterPro"/>
</dbReference>
<dbReference type="EMBL" id="RYZI01000368">
    <property type="protein sequence ID" value="RWA06098.1"/>
    <property type="molecule type" value="Genomic_DNA"/>
</dbReference>
<accession>A0A439CVA9</accession>
<name>A0A439CVA9_9PEZI</name>
<sequence length="293" mass="30426">MAPKFSTLLAGLLSLAPLGTLAGPVPNFHTAVDSAPQVSAFISNPDAKNIVPNSYIVVYNNTFNSDDIDAQEASIRTAIQKRNLNKRGTSGRLLSTRVRSFSMSNGWRATAMESDDVMAAEVSAMDMVSYIEANQYVNISALVAQANAPPGLVRLSHAKAGADSYVFDDSAGEGITAYVVDTGILTTHEEFQGRATLEFNAIEGSADTDENGHGSHVSGTIGGATFGVAKNVKLIGVKVLDADGGGTNADVLDGLNFVESDVGTKNLKGKAVMNMSLGGGQSRAINNAIAAIA</sequence>
<dbReference type="InterPro" id="IPR036852">
    <property type="entry name" value="Peptidase_S8/S53_dom_sf"/>
</dbReference>
<proteinExistence type="inferred from homology"/>
<dbReference type="InterPro" id="IPR000209">
    <property type="entry name" value="Peptidase_S8/S53_dom"/>
</dbReference>
<dbReference type="Proteomes" id="UP000286045">
    <property type="component" value="Unassembled WGS sequence"/>
</dbReference>
<evidence type="ECO:0000256" key="5">
    <source>
        <dbReference type="PROSITE-ProRule" id="PRU01240"/>
    </source>
</evidence>
<feature type="chain" id="PRO_5019260005" description="Peptidase S8/S53 domain-containing protein" evidence="6">
    <location>
        <begin position="23"/>
        <end position="293"/>
    </location>
</feature>
<dbReference type="PROSITE" id="PS00137">
    <property type="entry name" value="SUBTILASE_HIS"/>
    <property type="match status" value="1"/>
</dbReference>
<comment type="similarity">
    <text evidence="1 5">Belongs to the peptidase S8 family.</text>
</comment>
<dbReference type="PROSITE" id="PS51892">
    <property type="entry name" value="SUBTILASE"/>
    <property type="match status" value="1"/>
</dbReference>
<evidence type="ECO:0000256" key="3">
    <source>
        <dbReference type="ARBA" id="ARBA00022801"/>
    </source>
</evidence>
<organism evidence="8 9">
    <name type="scientific">Xylaria grammica</name>
    <dbReference type="NCBI Taxonomy" id="363999"/>
    <lineage>
        <taxon>Eukaryota</taxon>
        <taxon>Fungi</taxon>
        <taxon>Dikarya</taxon>
        <taxon>Ascomycota</taxon>
        <taxon>Pezizomycotina</taxon>
        <taxon>Sordariomycetes</taxon>
        <taxon>Xylariomycetidae</taxon>
        <taxon>Xylariales</taxon>
        <taxon>Xylariaceae</taxon>
        <taxon>Xylaria</taxon>
    </lineage>
</organism>
<dbReference type="PRINTS" id="PR00723">
    <property type="entry name" value="SUBTILISIN"/>
</dbReference>
<dbReference type="InterPro" id="IPR023827">
    <property type="entry name" value="Peptidase_S8_Asp-AS"/>
</dbReference>
<feature type="non-terminal residue" evidence="8">
    <location>
        <position position="293"/>
    </location>
</feature>
<dbReference type="PANTHER" id="PTHR43806:SF11">
    <property type="entry name" value="CEREVISIN-RELATED"/>
    <property type="match status" value="1"/>
</dbReference>
<feature type="signal peptide" evidence="6">
    <location>
        <begin position="1"/>
        <end position="22"/>
    </location>
</feature>
<protein>
    <recommendedName>
        <fullName evidence="7">Peptidase S8/S53 domain-containing protein</fullName>
    </recommendedName>
</protein>
<comment type="caution">
    <text evidence="5">Lacks conserved residue(s) required for the propagation of feature annotation.</text>
</comment>
<feature type="domain" description="Peptidase S8/S53" evidence="7">
    <location>
        <begin position="172"/>
        <end position="287"/>
    </location>
</feature>
<dbReference type="SUPFAM" id="SSF52743">
    <property type="entry name" value="Subtilisin-like"/>
    <property type="match status" value="1"/>
</dbReference>
<evidence type="ECO:0000256" key="1">
    <source>
        <dbReference type="ARBA" id="ARBA00011073"/>
    </source>
</evidence>
<keyword evidence="2" id="KW-0645">Protease</keyword>
<evidence type="ECO:0000256" key="2">
    <source>
        <dbReference type="ARBA" id="ARBA00022670"/>
    </source>
</evidence>
<dbReference type="InterPro" id="IPR015500">
    <property type="entry name" value="Peptidase_S8_subtilisin-rel"/>
</dbReference>
<evidence type="ECO:0000313" key="8">
    <source>
        <dbReference type="EMBL" id="RWA06098.1"/>
    </source>
</evidence>
<evidence type="ECO:0000256" key="4">
    <source>
        <dbReference type="ARBA" id="ARBA00022825"/>
    </source>
</evidence>
<evidence type="ECO:0000256" key="6">
    <source>
        <dbReference type="SAM" id="SignalP"/>
    </source>
</evidence>
<dbReference type="STRING" id="363999.A0A439CVA9"/>
<evidence type="ECO:0000259" key="7">
    <source>
        <dbReference type="Pfam" id="PF00082"/>
    </source>
</evidence>
<evidence type="ECO:0000313" key="9">
    <source>
        <dbReference type="Proteomes" id="UP000286045"/>
    </source>
</evidence>
<dbReference type="GO" id="GO:0006508">
    <property type="term" value="P:proteolysis"/>
    <property type="evidence" value="ECO:0007669"/>
    <property type="project" value="UniProtKB-KW"/>
</dbReference>
<reference evidence="8 9" key="1">
    <citation type="submission" date="2018-12" db="EMBL/GenBank/DDBJ databases">
        <title>Draft genome sequence of Xylaria grammica IHI A82.</title>
        <authorList>
            <person name="Buettner E."/>
            <person name="Kellner H."/>
        </authorList>
    </citation>
    <scope>NUCLEOTIDE SEQUENCE [LARGE SCALE GENOMIC DNA]</scope>
    <source>
        <strain evidence="8 9">IHI A82</strain>
    </source>
</reference>
<comment type="caution">
    <text evidence="8">The sequence shown here is derived from an EMBL/GenBank/DDBJ whole genome shotgun (WGS) entry which is preliminary data.</text>
</comment>
<keyword evidence="3" id="KW-0378">Hydrolase</keyword>
<dbReference type="AlphaFoldDB" id="A0A439CVA9"/>
<dbReference type="InterPro" id="IPR022398">
    <property type="entry name" value="Peptidase_S8_His-AS"/>
</dbReference>
<keyword evidence="6" id="KW-0732">Signal</keyword>
<keyword evidence="4" id="KW-0720">Serine protease</keyword>